<dbReference type="Proteomes" id="UP000198916">
    <property type="component" value="Unassembled WGS sequence"/>
</dbReference>
<evidence type="ECO:0000256" key="5">
    <source>
        <dbReference type="ARBA" id="ARBA00023237"/>
    </source>
</evidence>
<accession>A0A1H7HW92</accession>
<evidence type="ECO:0000256" key="3">
    <source>
        <dbReference type="ARBA" id="ARBA00022729"/>
    </source>
</evidence>
<evidence type="ECO:0000256" key="6">
    <source>
        <dbReference type="SAM" id="SignalP"/>
    </source>
</evidence>
<evidence type="ECO:0000259" key="8">
    <source>
        <dbReference type="Pfam" id="PF14322"/>
    </source>
</evidence>
<reference evidence="10" key="1">
    <citation type="submission" date="2016-10" db="EMBL/GenBank/DDBJ databases">
        <authorList>
            <person name="Varghese N."/>
            <person name="Submissions S."/>
        </authorList>
    </citation>
    <scope>NUCLEOTIDE SEQUENCE [LARGE SCALE GENOMIC DNA]</scope>
    <source>
        <strain evidence="10">Jip14</strain>
    </source>
</reference>
<evidence type="ECO:0000259" key="7">
    <source>
        <dbReference type="Pfam" id="PF07980"/>
    </source>
</evidence>
<organism evidence="9 10">
    <name type="scientific">Parapedobacter koreensis</name>
    <dbReference type="NCBI Taxonomy" id="332977"/>
    <lineage>
        <taxon>Bacteria</taxon>
        <taxon>Pseudomonadati</taxon>
        <taxon>Bacteroidota</taxon>
        <taxon>Sphingobacteriia</taxon>
        <taxon>Sphingobacteriales</taxon>
        <taxon>Sphingobacteriaceae</taxon>
        <taxon>Parapedobacter</taxon>
    </lineage>
</organism>
<evidence type="ECO:0000313" key="10">
    <source>
        <dbReference type="Proteomes" id="UP000198916"/>
    </source>
</evidence>
<dbReference type="Gene3D" id="1.25.40.390">
    <property type="match status" value="1"/>
</dbReference>
<dbReference type="OrthoDB" id="653598at2"/>
<evidence type="ECO:0000256" key="4">
    <source>
        <dbReference type="ARBA" id="ARBA00023136"/>
    </source>
</evidence>
<comment type="subcellular location">
    <subcellularLocation>
        <location evidence="1">Cell outer membrane</location>
    </subcellularLocation>
</comment>
<dbReference type="Pfam" id="PF14322">
    <property type="entry name" value="SusD-like_3"/>
    <property type="match status" value="1"/>
</dbReference>
<feature type="signal peptide" evidence="6">
    <location>
        <begin position="1"/>
        <end position="24"/>
    </location>
</feature>
<dbReference type="AlphaFoldDB" id="A0A1H7HW92"/>
<evidence type="ECO:0000313" key="9">
    <source>
        <dbReference type="EMBL" id="SEK53877.1"/>
    </source>
</evidence>
<dbReference type="RefSeq" id="WP_090603046.1">
    <property type="nucleotide sequence ID" value="NZ_FNZR01000002.1"/>
</dbReference>
<dbReference type="STRING" id="332977.SAMN05421740_10220"/>
<name>A0A1H7HW92_9SPHI</name>
<keyword evidence="10" id="KW-1185">Reference proteome</keyword>
<keyword evidence="5" id="KW-0998">Cell outer membrane</keyword>
<gene>
    <name evidence="9" type="ORF">SAMN05421740_10220</name>
</gene>
<comment type="similarity">
    <text evidence="2">Belongs to the SusD family.</text>
</comment>
<evidence type="ECO:0000256" key="2">
    <source>
        <dbReference type="ARBA" id="ARBA00006275"/>
    </source>
</evidence>
<protein>
    <submittedName>
        <fullName evidence="9">SusD family protein</fullName>
    </submittedName>
</protein>
<keyword evidence="3 6" id="KW-0732">Signal</keyword>
<dbReference type="SUPFAM" id="SSF48452">
    <property type="entry name" value="TPR-like"/>
    <property type="match status" value="1"/>
</dbReference>
<evidence type="ECO:0000256" key="1">
    <source>
        <dbReference type="ARBA" id="ARBA00004442"/>
    </source>
</evidence>
<dbReference type="InterPro" id="IPR033985">
    <property type="entry name" value="SusD-like_N"/>
</dbReference>
<sequence>MKIKNLFLCLAACALLFCRCNSYLDVKPDKQLVIPETLADLQALLDNYSNVHWDPYIGEVSSDDYYLADTDWSALSDERDRRRYLWEKEGIYPSLSNDWFWPYRNVYYANVVLETLDRIGKGQTNPPDWDHIRGQALFLRARSFLSVALLFSKSYDSSTAATDLGIPIRLSSDFNIQSERASLKDTYTQITEDLVAATEVLPNTPLHVYRASKPAAMALLARMYLFMRDYEKCLYYADACLKLKSDLIDYNTLDSNANFPIPEFNDEIIYQSITYATPLANNRAKIDSILLDSYQEGDLRKRIFFRVNVDGSSGFKGSYYSASNNLFSGIAVDEVYLMRAECHARLGNLEMALADLNTLLAKRWSDEKFIPLIDDSQDTILATVLTERRKELLMRAIRWPDVKRLNMEGFDISFERRIGDEVYTLAPNGPRFIFPIPDDVIELTGMPQNP</sequence>
<dbReference type="InterPro" id="IPR011990">
    <property type="entry name" value="TPR-like_helical_dom_sf"/>
</dbReference>
<feature type="chain" id="PRO_5011674444" evidence="6">
    <location>
        <begin position="25"/>
        <end position="450"/>
    </location>
</feature>
<keyword evidence="4" id="KW-0472">Membrane</keyword>
<dbReference type="Pfam" id="PF07980">
    <property type="entry name" value="SusD_RagB"/>
    <property type="match status" value="1"/>
</dbReference>
<feature type="domain" description="RagB/SusD" evidence="7">
    <location>
        <begin position="334"/>
        <end position="405"/>
    </location>
</feature>
<proteinExistence type="inferred from homology"/>
<dbReference type="InterPro" id="IPR012944">
    <property type="entry name" value="SusD_RagB_dom"/>
</dbReference>
<feature type="domain" description="SusD-like N-terminal" evidence="8">
    <location>
        <begin position="23"/>
        <end position="225"/>
    </location>
</feature>
<dbReference type="EMBL" id="FNZR01000002">
    <property type="protein sequence ID" value="SEK53877.1"/>
    <property type="molecule type" value="Genomic_DNA"/>
</dbReference>
<dbReference type="GO" id="GO:0009279">
    <property type="term" value="C:cell outer membrane"/>
    <property type="evidence" value="ECO:0007669"/>
    <property type="project" value="UniProtKB-SubCell"/>
</dbReference>